<feature type="binding site" evidence="1">
    <location>
        <position position="56"/>
    </location>
    <ligand>
        <name>Fe cation</name>
        <dbReference type="ChEBI" id="CHEBI:24875"/>
    </ligand>
</feature>
<comment type="similarity">
    <text evidence="1">Belongs to the Brp/Blh beta-carotene diooxygenase family.</text>
</comment>
<keyword evidence="1 2" id="KW-0560">Oxidoreductase</keyword>
<feature type="transmembrane region" description="Helical" evidence="1">
    <location>
        <begin position="76"/>
        <end position="96"/>
    </location>
</feature>
<sequence>MTVLTEQLEARDLTHRRWASAVTLIACASALWMPALSLKGQMIIVGLAVGLLGFPHGALDPLVAALRSADRSELNLGRFLGLYIGMALAVVLLWALSAPLGLALFLATSALHFGLGDAPRSRVSRSPWRQWARVVAHGAAPIILPAAAHPGNVAEVFGWLLDLPRASVEPWLISARPAALAVWAACVVTGYFGAGRSEASPRRGIQRGTQRGIHGGLLELGLLTATFVLLPPLLSFAVYFCAWHSVRHLITVDAVLGPGLRARGLVVGVGVLAATGALVSLGHLAASDPASIESLTRSLFVALAALTPPHMLVTAALARRVESLSE</sequence>
<comment type="catalytic activity">
    <reaction evidence="1">
        <text>all-trans-beta-carotene + O2 = 2 all-trans-retinal</text>
        <dbReference type="Rhea" id="RHEA:32887"/>
        <dbReference type="ChEBI" id="CHEBI:15379"/>
        <dbReference type="ChEBI" id="CHEBI:17579"/>
        <dbReference type="ChEBI" id="CHEBI:17898"/>
        <dbReference type="EC" id="1.13.11.63"/>
    </reaction>
</comment>
<name>A0A518EPB0_9BACT</name>
<feature type="transmembrane region" description="Helical" evidence="1">
    <location>
        <begin position="18"/>
        <end position="36"/>
    </location>
</feature>
<evidence type="ECO:0000313" key="3">
    <source>
        <dbReference type="Proteomes" id="UP000320390"/>
    </source>
</evidence>
<feature type="binding site" evidence="1">
    <location>
        <position position="112"/>
    </location>
    <ligand>
        <name>Fe cation</name>
        <dbReference type="ChEBI" id="CHEBI:24875"/>
    </ligand>
</feature>
<keyword evidence="1" id="KW-0479">Metal-binding</keyword>
<keyword evidence="1" id="KW-0408">Iron</keyword>
<organism evidence="2 3">
    <name type="scientific">Saltatorellus ferox</name>
    <dbReference type="NCBI Taxonomy" id="2528018"/>
    <lineage>
        <taxon>Bacteria</taxon>
        <taxon>Pseudomonadati</taxon>
        <taxon>Planctomycetota</taxon>
        <taxon>Planctomycetia</taxon>
        <taxon>Planctomycetia incertae sedis</taxon>
        <taxon>Saltatorellus</taxon>
    </lineage>
</organism>
<comment type="cofactor">
    <cofactor evidence="1">
        <name>Fe(2+)</name>
        <dbReference type="ChEBI" id="CHEBI:29033"/>
    </cofactor>
</comment>
<keyword evidence="3" id="KW-1185">Reference proteome</keyword>
<keyword evidence="1" id="KW-0472">Membrane</keyword>
<dbReference type="GO" id="GO:0005506">
    <property type="term" value="F:iron ion binding"/>
    <property type="evidence" value="ECO:0007669"/>
    <property type="project" value="UniProtKB-UniRule"/>
</dbReference>
<dbReference type="AlphaFoldDB" id="A0A518EPB0"/>
<dbReference type="HAMAP" id="MF_02093">
    <property type="entry name" value="Beta_carotene_diox"/>
    <property type="match status" value="1"/>
</dbReference>
<evidence type="ECO:0000256" key="1">
    <source>
        <dbReference type="HAMAP-Rule" id="MF_02093"/>
    </source>
</evidence>
<dbReference type="OrthoDB" id="945227at2"/>
<dbReference type="RefSeq" id="WP_145195646.1">
    <property type="nucleotide sequence ID" value="NZ_CP036434.1"/>
</dbReference>
<feature type="transmembrane region" description="Helical" evidence="1">
    <location>
        <begin position="298"/>
        <end position="318"/>
    </location>
</feature>
<dbReference type="EC" id="1.13.11.63" evidence="1"/>
<comment type="subcellular location">
    <subcellularLocation>
        <location evidence="1">Cell membrane</location>
        <topology evidence="1">Multi-pass membrane protein</topology>
    </subcellularLocation>
</comment>
<dbReference type="EMBL" id="CP036434">
    <property type="protein sequence ID" value="QDV05927.1"/>
    <property type="molecule type" value="Genomic_DNA"/>
</dbReference>
<keyword evidence="1 2" id="KW-0223">Dioxygenase</keyword>
<feature type="transmembrane region" description="Helical" evidence="1">
    <location>
        <begin position="171"/>
        <end position="194"/>
    </location>
</feature>
<keyword evidence="1" id="KW-1003">Cell membrane</keyword>
<dbReference type="NCBIfam" id="TIGR03753">
    <property type="entry name" value="blh_monoox"/>
    <property type="match status" value="1"/>
</dbReference>
<protein>
    <recommendedName>
        <fullName evidence="1">Probable beta-carotene 15,15'-dioxygenase</fullName>
        <ecNumber evidence="1">1.13.11.63</ecNumber>
    </recommendedName>
</protein>
<keyword evidence="1" id="KW-1133">Transmembrane helix</keyword>
<feature type="binding site" evidence="1">
    <location>
        <position position="244"/>
    </location>
    <ligand>
        <name>Fe cation</name>
        <dbReference type="ChEBI" id="CHEBI:24875"/>
    </ligand>
</feature>
<dbReference type="InterPro" id="IPR022270">
    <property type="entry name" value="Blh_diox"/>
</dbReference>
<dbReference type="Pfam" id="PF15461">
    <property type="entry name" value="BCD"/>
    <property type="match status" value="1"/>
</dbReference>
<dbReference type="GO" id="GO:0003834">
    <property type="term" value="F:beta-carotene 15,15'-dioxygenase activity"/>
    <property type="evidence" value="ECO:0007669"/>
    <property type="project" value="UniProtKB-EC"/>
</dbReference>
<feature type="transmembrane region" description="Helical" evidence="1">
    <location>
        <begin position="42"/>
        <end position="64"/>
    </location>
</feature>
<accession>A0A518EPB0</accession>
<gene>
    <name evidence="2" type="primary">blh_2</name>
    <name evidence="2" type="ORF">Poly30_14300</name>
</gene>
<keyword evidence="1" id="KW-0812">Transmembrane</keyword>
<feature type="transmembrane region" description="Helical" evidence="1">
    <location>
        <begin position="215"/>
        <end position="245"/>
    </location>
</feature>
<feature type="binding site" evidence="1">
    <location>
        <position position="248"/>
    </location>
    <ligand>
        <name>Fe cation</name>
        <dbReference type="ChEBI" id="CHEBI:24875"/>
    </ligand>
</feature>
<evidence type="ECO:0000313" key="2">
    <source>
        <dbReference type="EMBL" id="QDV05927.1"/>
    </source>
</evidence>
<comment type="function">
    <text evidence="1">Catalyzes the cleavage of beta-carotene at its central double bond (15,15') to yield two molecules of all-trans-retinal.</text>
</comment>
<proteinExistence type="inferred from homology"/>
<dbReference type="GO" id="GO:0016121">
    <property type="term" value="P:carotene catabolic process"/>
    <property type="evidence" value="ECO:0007669"/>
    <property type="project" value="UniProtKB-UniRule"/>
</dbReference>
<dbReference type="GO" id="GO:0005886">
    <property type="term" value="C:plasma membrane"/>
    <property type="evidence" value="ECO:0007669"/>
    <property type="project" value="UniProtKB-SubCell"/>
</dbReference>
<feature type="transmembrane region" description="Helical" evidence="1">
    <location>
        <begin position="265"/>
        <end position="286"/>
    </location>
</feature>
<dbReference type="Proteomes" id="UP000320390">
    <property type="component" value="Chromosome"/>
</dbReference>
<dbReference type="GO" id="GO:0010436">
    <property type="term" value="F:carotenoid dioxygenase activity"/>
    <property type="evidence" value="ECO:0007669"/>
    <property type="project" value="UniProtKB-UniRule"/>
</dbReference>
<reference evidence="2 3" key="1">
    <citation type="submission" date="2019-02" db="EMBL/GenBank/DDBJ databases">
        <title>Deep-cultivation of Planctomycetes and their phenomic and genomic characterization uncovers novel biology.</title>
        <authorList>
            <person name="Wiegand S."/>
            <person name="Jogler M."/>
            <person name="Boedeker C."/>
            <person name="Pinto D."/>
            <person name="Vollmers J."/>
            <person name="Rivas-Marin E."/>
            <person name="Kohn T."/>
            <person name="Peeters S.H."/>
            <person name="Heuer A."/>
            <person name="Rast P."/>
            <person name="Oberbeckmann S."/>
            <person name="Bunk B."/>
            <person name="Jeske O."/>
            <person name="Meyerdierks A."/>
            <person name="Storesund J.E."/>
            <person name="Kallscheuer N."/>
            <person name="Luecker S."/>
            <person name="Lage O.M."/>
            <person name="Pohl T."/>
            <person name="Merkel B.J."/>
            <person name="Hornburger P."/>
            <person name="Mueller R.-W."/>
            <person name="Bruemmer F."/>
            <person name="Labrenz M."/>
            <person name="Spormann A.M."/>
            <person name="Op den Camp H."/>
            <person name="Overmann J."/>
            <person name="Amann R."/>
            <person name="Jetten M.S.M."/>
            <person name="Mascher T."/>
            <person name="Medema M.H."/>
            <person name="Devos D.P."/>
            <person name="Kaster A.-K."/>
            <person name="Ovreas L."/>
            <person name="Rohde M."/>
            <person name="Galperin M.Y."/>
            <person name="Jogler C."/>
        </authorList>
    </citation>
    <scope>NUCLEOTIDE SEQUENCE [LARGE SCALE GENOMIC DNA]</scope>
    <source>
        <strain evidence="2 3">Poly30</strain>
    </source>
</reference>